<evidence type="ECO:0008006" key="4">
    <source>
        <dbReference type="Google" id="ProtNLM"/>
    </source>
</evidence>
<feature type="transmembrane region" description="Helical" evidence="1">
    <location>
        <begin position="12"/>
        <end position="33"/>
    </location>
</feature>
<evidence type="ECO:0000256" key="1">
    <source>
        <dbReference type="SAM" id="Phobius"/>
    </source>
</evidence>
<dbReference type="Proteomes" id="UP001642484">
    <property type="component" value="Unassembled WGS sequence"/>
</dbReference>
<keyword evidence="3" id="KW-1185">Reference proteome</keyword>
<feature type="transmembrane region" description="Helical" evidence="1">
    <location>
        <begin position="119"/>
        <end position="143"/>
    </location>
</feature>
<sequence>MFFQGHAFQRSILPGMTFFTLVCALHFVPHFALSNVKQEDGEDSIKIGGIVSDCQEAEGLFFVQSIRERRRQVEDAPFASLVGESSQESPSGIKTVLQIQKVMALAQTKVQTKVGEAPYFIIAVAVAGFTLSLLSICVSLIFVKGVAQDTRREGLPNASALLQHRLRAMGIGQPKWHQNHHDVAPSKTWHFPAQDRAGHVQIVVHQPLEGGKVGLNLSEDDLVVNNFGDFRACDFGFQIGDRIVQVNAIPVFKESDFRFVMQDALRRHEDSGEPILFEVIRAPKPMAMPAGCDAYPATSPAVMRTMLPKHPDFEDITGEWCYGKTGDADRFSYSVRKVGEALSFEQVLPNGQKVAGMLTPEDPQSPWLRSELRSSQGLFGELRIHFDPDEQVLVSQVRPAGRQKWGDERVAKRVARE</sequence>
<keyword evidence="1" id="KW-1133">Transmembrane helix</keyword>
<reference evidence="2 3" key="1">
    <citation type="submission" date="2024-02" db="EMBL/GenBank/DDBJ databases">
        <authorList>
            <person name="Chen Y."/>
            <person name="Shah S."/>
            <person name="Dougan E. K."/>
            <person name="Thang M."/>
            <person name="Chan C."/>
        </authorList>
    </citation>
    <scope>NUCLEOTIDE SEQUENCE [LARGE SCALE GENOMIC DNA]</scope>
</reference>
<evidence type="ECO:0000313" key="2">
    <source>
        <dbReference type="EMBL" id="CAK9007533.1"/>
    </source>
</evidence>
<gene>
    <name evidence="2" type="ORF">CCMP2556_LOCUS8884</name>
</gene>
<keyword evidence="1" id="KW-0812">Transmembrane</keyword>
<proteinExistence type="predicted"/>
<evidence type="ECO:0000313" key="3">
    <source>
        <dbReference type="Proteomes" id="UP001642484"/>
    </source>
</evidence>
<keyword evidence="1" id="KW-0472">Membrane</keyword>
<accession>A0ABP0IZK1</accession>
<dbReference type="InterPro" id="IPR036034">
    <property type="entry name" value="PDZ_sf"/>
</dbReference>
<name>A0ABP0IZK1_9DINO</name>
<dbReference type="SUPFAM" id="SSF50156">
    <property type="entry name" value="PDZ domain-like"/>
    <property type="match status" value="1"/>
</dbReference>
<comment type="caution">
    <text evidence="2">The sequence shown here is derived from an EMBL/GenBank/DDBJ whole genome shotgun (WGS) entry which is preliminary data.</text>
</comment>
<organism evidence="2 3">
    <name type="scientific">Durusdinium trenchii</name>
    <dbReference type="NCBI Taxonomy" id="1381693"/>
    <lineage>
        <taxon>Eukaryota</taxon>
        <taxon>Sar</taxon>
        <taxon>Alveolata</taxon>
        <taxon>Dinophyceae</taxon>
        <taxon>Suessiales</taxon>
        <taxon>Symbiodiniaceae</taxon>
        <taxon>Durusdinium</taxon>
    </lineage>
</organism>
<dbReference type="EMBL" id="CAXAMN010004069">
    <property type="protein sequence ID" value="CAK9007533.1"/>
    <property type="molecule type" value="Genomic_DNA"/>
</dbReference>
<protein>
    <recommendedName>
        <fullName evidence="4">PDZ domain-containing protein</fullName>
    </recommendedName>
</protein>